<dbReference type="InterPro" id="IPR051395">
    <property type="entry name" value="Cytochrome_c_Peroxidase/MauG"/>
</dbReference>
<keyword evidence="3 8" id="KW-0479">Metal-binding</keyword>
<comment type="caution">
    <text evidence="10">The sequence shown here is derived from an EMBL/GenBank/DDBJ whole genome shotgun (WGS) entry which is preliminary data.</text>
</comment>
<dbReference type="PIRSF" id="PIRSF000294">
    <property type="entry name" value="Cytochrome-c_peroxidase"/>
    <property type="match status" value="1"/>
</dbReference>
<evidence type="ECO:0000313" key="11">
    <source>
        <dbReference type="Proteomes" id="UP001500459"/>
    </source>
</evidence>
<dbReference type="InterPro" id="IPR036909">
    <property type="entry name" value="Cyt_c-like_dom_sf"/>
</dbReference>
<dbReference type="Gene3D" id="1.10.760.10">
    <property type="entry name" value="Cytochrome c-like domain"/>
    <property type="match status" value="2"/>
</dbReference>
<evidence type="ECO:0000256" key="3">
    <source>
        <dbReference type="ARBA" id="ARBA00022723"/>
    </source>
</evidence>
<comment type="subcellular location">
    <subcellularLocation>
        <location evidence="1">Periplasm</location>
    </subcellularLocation>
</comment>
<sequence>MKTKLIVIGILSLCSVGFYTIKSDFFKYPKYFPVPEYDFTKNPISKNKIILGNALFYDPILSKDNTISCASCHSPYNAFAHTDHKVSHGIQDQIGTRNAPALFNLAWQKSFMWDGAIKHLDMQALAPISDATEMGENIQHVVHKLKQSNIYPKLFQAAYGDRNITGERILKALSQFQLSLISANSKYDKVIQGKEKFTNQENTGYSIFKNKCNSCHAEPMFTNYGFANNGIAVDTIFNDYGRWMVTKQSKDSLAFKIPTLRNLRFSPPYMHDGRFKKLNQVLNHYTSEKNQSKTLAAELKKPLQLTANEKVDLIAFLRTLNDEDFIFDPKNKFPRNILLTTKTKN</sequence>
<keyword evidence="2 8" id="KW-0349">Heme</keyword>
<dbReference type="EMBL" id="BAABCW010000001">
    <property type="protein sequence ID" value="GAA4107990.1"/>
    <property type="molecule type" value="Genomic_DNA"/>
</dbReference>
<keyword evidence="4" id="KW-0732">Signal</keyword>
<dbReference type="PANTHER" id="PTHR30600">
    <property type="entry name" value="CYTOCHROME C PEROXIDASE-RELATED"/>
    <property type="match status" value="1"/>
</dbReference>
<dbReference type="InterPro" id="IPR004852">
    <property type="entry name" value="Di-haem_cyt_c_peroxidsae"/>
</dbReference>
<evidence type="ECO:0000259" key="9">
    <source>
        <dbReference type="PROSITE" id="PS51007"/>
    </source>
</evidence>
<gene>
    <name evidence="10" type="ORF">GCM10022393_03650</name>
</gene>
<feature type="domain" description="Cytochrome c" evidence="9">
    <location>
        <begin position="199"/>
        <end position="321"/>
    </location>
</feature>
<evidence type="ECO:0000313" key="10">
    <source>
        <dbReference type="EMBL" id="GAA4107990.1"/>
    </source>
</evidence>
<protein>
    <submittedName>
        <fullName evidence="10">Cytochrome c peroxidase</fullName>
    </submittedName>
</protein>
<dbReference type="InterPro" id="IPR026259">
    <property type="entry name" value="MauG/Cytc_peroxidase"/>
</dbReference>
<dbReference type="Proteomes" id="UP001500459">
    <property type="component" value="Unassembled WGS sequence"/>
</dbReference>
<reference evidence="11" key="1">
    <citation type="journal article" date="2019" name="Int. J. Syst. Evol. Microbiol.">
        <title>The Global Catalogue of Microorganisms (GCM) 10K type strain sequencing project: providing services to taxonomists for standard genome sequencing and annotation.</title>
        <authorList>
            <consortium name="The Broad Institute Genomics Platform"/>
            <consortium name="The Broad Institute Genome Sequencing Center for Infectious Disease"/>
            <person name="Wu L."/>
            <person name="Ma J."/>
        </authorList>
    </citation>
    <scope>NUCLEOTIDE SEQUENCE [LARGE SCALE GENOMIC DNA]</scope>
    <source>
        <strain evidence="11">JCM 17106</strain>
    </source>
</reference>
<dbReference type="PANTHER" id="PTHR30600:SF10">
    <property type="entry name" value="BLL6722 PROTEIN"/>
    <property type="match status" value="1"/>
</dbReference>
<evidence type="ECO:0000256" key="4">
    <source>
        <dbReference type="ARBA" id="ARBA00022729"/>
    </source>
</evidence>
<dbReference type="Pfam" id="PF03150">
    <property type="entry name" value="CCP_MauG"/>
    <property type="match status" value="1"/>
</dbReference>
<keyword evidence="11" id="KW-1185">Reference proteome</keyword>
<accession>A0ABP7XAA0</accession>
<proteinExistence type="predicted"/>
<dbReference type="InterPro" id="IPR009056">
    <property type="entry name" value="Cyt_c-like_dom"/>
</dbReference>
<organism evidence="10 11">
    <name type="scientific">Aquimarina addita</name>
    <dbReference type="NCBI Taxonomy" id="870485"/>
    <lineage>
        <taxon>Bacteria</taxon>
        <taxon>Pseudomonadati</taxon>
        <taxon>Bacteroidota</taxon>
        <taxon>Flavobacteriia</taxon>
        <taxon>Flavobacteriales</taxon>
        <taxon>Flavobacteriaceae</taxon>
        <taxon>Aquimarina</taxon>
    </lineage>
</organism>
<evidence type="ECO:0000256" key="7">
    <source>
        <dbReference type="ARBA" id="ARBA00023004"/>
    </source>
</evidence>
<evidence type="ECO:0000256" key="6">
    <source>
        <dbReference type="ARBA" id="ARBA00023002"/>
    </source>
</evidence>
<keyword evidence="5" id="KW-0574">Periplasm</keyword>
<name>A0ABP7XAA0_9FLAO</name>
<keyword evidence="7 8" id="KW-0408">Iron</keyword>
<keyword evidence="10" id="KW-0575">Peroxidase</keyword>
<keyword evidence="6" id="KW-0560">Oxidoreductase</keyword>
<evidence type="ECO:0000256" key="5">
    <source>
        <dbReference type="ARBA" id="ARBA00022764"/>
    </source>
</evidence>
<evidence type="ECO:0000256" key="2">
    <source>
        <dbReference type="ARBA" id="ARBA00022617"/>
    </source>
</evidence>
<dbReference type="SUPFAM" id="SSF46626">
    <property type="entry name" value="Cytochrome c"/>
    <property type="match status" value="2"/>
</dbReference>
<dbReference type="GO" id="GO:0004601">
    <property type="term" value="F:peroxidase activity"/>
    <property type="evidence" value="ECO:0007669"/>
    <property type="project" value="UniProtKB-KW"/>
</dbReference>
<evidence type="ECO:0000256" key="1">
    <source>
        <dbReference type="ARBA" id="ARBA00004418"/>
    </source>
</evidence>
<dbReference type="PROSITE" id="PS51007">
    <property type="entry name" value="CYTC"/>
    <property type="match status" value="1"/>
</dbReference>
<evidence type="ECO:0000256" key="8">
    <source>
        <dbReference type="PROSITE-ProRule" id="PRU00433"/>
    </source>
</evidence>
<dbReference type="RefSeq" id="WP_344924209.1">
    <property type="nucleotide sequence ID" value="NZ_BAABCW010000001.1"/>
</dbReference>